<gene>
    <name evidence="5" type="ORF">P873_05905</name>
</gene>
<feature type="signal peptide" evidence="3">
    <location>
        <begin position="1"/>
        <end position="24"/>
    </location>
</feature>
<evidence type="ECO:0000256" key="1">
    <source>
        <dbReference type="ARBA" id="ARBA00010556"/>
    </source>
</evidence>
<dbReference type="SUPFAM" id="SSF48239">
    <property type="entry name" value="Terpenoid cyclases/Protein prenyltransferases"/>
    <property type="match status" value="1"/>
</dbReference>
<keyword evidence="6" id="KW-1185">Reference proteome</keyword>
<feature type="domain" description="Alpha-2-macroglobulin" evidence="4">
    <location>
        <begin position="1172"/>
        <end position="1263"/>
    </location>
</feature>
<feature type="compositionally biased region" description="Basic and acidic residues" evidence="2">
    <location>
        <begin position="1093"/>
        <end position="1106"/>
    </location>
</feature>
<dbReference type="InterPro" id="IPR041246">
    <property type="entry name" value="Bact_MG10"/>
</dbReference>
<sequence length="1862" mass="199896">MRLPTRSLSPLLFALALLAAPAAAQEEGKAVTGPGLAAIELEHEAIELRFAAPMVTWAGRDAEVPIRITPALDCRWWWADDVRLRCTPDSPGGSPLKAATRYRIEIGAGLWLQSGEAFAPSHAEADHALPRLSAGLEWPEDGGRPQLWVDGGEGVDAAAVAAVLELDFDGRPLRFRLEPAKQRWSPHRLRVIPDAWPTAPGELRLSVRPGLRSSAGPLRGTGQPALLVRRINEPFAFIDWRCQGAWWDDTPTACAAERPIVLRFNRALSDAAVAAIAEALPAGARIADEPTPPCYVCYREGLAPLRTLAIVSDPREEPLRFVLPAGLTAVDGAALATAVTVEIGILDPEPAYRVEPPLSVDATVVKPSRVEGRNLVHADEWIELAIGERIELRRARLTPPAQRNVWAELGVPAPLAWLSRGGLSFGGPRERSDVARATAVAPFQLLTWRSGEELLVWTSEWTDAKAVAGAGIELLRVDDQGGHEVLAQGRSGADGLTRLRAPAEKLRGWEADAMLLVRARAGRRTVVVPAIENRVPLPGSGWRPQAANQVAFGSSDRLLYRPGETVKFRLWLRNRVDNHLRAPAAGTPLTLSLRAGWNPPLQRWNSGTDDFGGVAGELELPASTPDGQWCIGPEHSMNEGACFLVTRFQAQSMWAALSAEPQRVRPGEEIVLGVEGGFYSGGSAAHAGLRLTGFASAESFAQSHPEYREFTFAGGAGEPETELFAGLALPARLDGEGRAVLAVRAPARIEVRGSDEEAPAQALPFARLRFNAYLAMAGEAEIAAPTAVVDYAAFPAYVGLRSEGWWLSQDADPVLEAVVVAADGTSRGVVPVQVRIERDVANADDEDAAPEIVGRCTLVAGTAAPCAFRAPDAGLYRFIAEAGDAAPTTLMRWIGRSPPPDQDTPALQLRVERPAGLDGSPAQLRLSQPHGRATALMTLEYGGLRRAWIEQVDGDGLVAIALPREWAPAATLRVVLRPHTADVDAALAQPTLQASIDLDIPAPPARPPQLRLAEPTLAPGATQRVTVRNDAAVARQFVIAVVDDSLHQQAAALHPRLDPGHEGFLGSLRRWQIGELHELRGWSPRNLFFDPDAEQRSRGESERARDGFPPAPAVAAPAPPPPPSAGLDTIEVSGSRLKRSEIEPDQAGGEPLSGGSRDGAADPRVRHRFADAAYWNDGLLLGPGESREIALPLPDNLTRWRVLVWAADVGDEIAFAETTFTASLPVELRLGLPSRLFADDAGEATVNVRAVGAPALLRLHAEASGAGADARLDEQVRAAADAVVARVLGLQPDRAGEIALYARADADRGSDAIAGRVRVQSPWGPRSRVQAGWMQPTLSLPVPALPEGAREGELSVAVSLGGASWRALWLDGLRAYPHRCWEQQLSRAIGAALALQDEAGLRAWPDAAAELEAVLTQAPRFRDDNGWYHYFAENVGQGSGPGSLLLSVHTLRGYGRLRALGAEVPDTLVTPLRDLVSRGLVARQDNVLAPYRGYAGETLAVAVAALTATGGGVPQPVLDRLWRDWDELGWHARSELVRALAATGDSRATEGLGRLREAGVDHGLRRVLADPRSFGWAMGSPLRDQCAVTATLFELDRDPAHLRRRQAFLRGTADLYAGEARRSVDTQAALHCLLALQAADAAMPADTAPVVEVRAGDGAAQLAVTPTAPRAEWRAPAVAGPLQMRSAEDADATLSYVARLDWQQDLRSAQPEAVGMQLERRYAVLRDGRWTPLSAAAPEVRVGDWVRVSLQLQVPAVRHFVAITDVVPGGWISRDLALAGTAGDDLRRLAGGGSWWFDSRQTGADEVRLYAQWLPPGRHEVHYFVQATHAGRYFAAPAVAELMYGEASQASTAGAQVRIRQP</sequence>
<dbReference type="GO" id="GO:0004866">
    <property type="term" value="F:endopeptidase inhibitor activity"/>
    <property type="evidence" value="ECO:0007669"/>
    <property type="project" value="InterPro"/>
</dbReference>
<evidence type="ECO:0000313" key="6">
    <source>
        <dbReference type="Proteomes" id="UP000029391"/>
    </source>
</evidence>
<feature type="region of interest" description="Disordered" evidence="2">
    <location>
        <begin position="1084"/>
        <end position="1161"/>
    </location>
</feature>
<dbReference type="PANTHER" id="PTHR40094:SF1">
    <property type="entry name" value="UBIQUITIN DOMAIN-CONTAINING PROTEIN"/>
    <property type="match status" value="1"/>
</dbReference>
<evidence type="ECO:0000256" key="3">
    <source>
        <dbReference type="SAM" id="SignalP"/>
    </source>
</evidence>
<dbReference type="Pfam" id="PF01835">
    <property type="entry name" value="MG2"/>
    <property type="match status" value="1"/>
</dbReference>
<feature type="compositionally biased region" description="Pro residues" evidence="2">
    <location>
        <begin position="1109"/>
        <end position="1124"/>
    </location>
</feature>
<dbReference type="Pfam" id="PF17973">
    <property type="entry name" value="bMG10"/>
    <property type="match status" value="1"/>
</dbReference>
<dbReference type="SMART" id="SM01360">
    <property type="entry name" value="A2M"/>
    <property type="match status" value="1"/>
</dbReference>
<dbReference type="OrthoDB" id="9767116at2"/>
<comment type="similarity">
    <text evidence="1">Belongs to the protease inhibitor I39 (alpha-2-macroglobulin) family. Bacterial alpha-2-macroglobulin subfamily.</text>
</comment>
<organism evidence="5 6">
    <name type="scientific">Arenimonas composti TR7-09 = DSM 18010</name>
    <dbReference type="NCBI Taxonomy" id="1121013"/>
    <lineage>
        <taxon>Bacteria</taxon>
        <taxon>Pseudomonadati</taxon>
        <taxon>Pseudomonadota</taxon>
        <taxon>Gammaproteobacteria</taxon>
        <taxon>Lysobacterales</taxon>
        <taxon>Lysobacteraceae</taxon>
        <taxon>Arenimonas</taxon>
    </lineage>
</organism>
<dbReference type="eggNOG" id="COG2373">
    <property type="taxonomic scope" value="Bacteria"/>
</dbReference>
<dbReference type="Pfam" id="PF00207">
    <property type="entry name" value="A2M"/>
    <property type="match status" value="1"/>
</dbReference>
<dbReference type="RefSeq" id="WP_026817143.1">
    <property type="nucleotide sequence ID" value="NZ_AUFF01000006.1"/>
</dbReference>
<dbReference type="Gene3D" id="1.50.10.20">
    <property type="match status" value="1"/>
</dbReference>
<dbReference type="InterPro" id="IPR001599">
    <property type="entry name" value="Macroglobln_a2"/>
</dbReference>
<protein>
    <recommendedName>
        <fullName evidence="4">Alpha-2-macroglobulin domain-containing protein</fullName>
    </recommendedName>
</protein>
<dbReference type="Proteomes" id="UP000029391">
    <property type="component" value="Unassembled WGS sequence"/>
</dbReference>
<name>A0A091C224_9GAMM</name>
<evidence type="ECO:0000256" key="2">
    <source>
        <dbReference type="SAM" id="MobiDB-lite"/>
    </source>
</evidence>
<dbReference type="InterPro" id="IPR002890">
    <property type="entry name" value="MG2"/>
</dbReference>
<evidence type="ECO:0000313" key="5">
    <source>
        <dbReference type="EMBL" id="KFN50695.1"/>
    </source>
</evidence>
<dbReference type="Gene3D" id="2.60.40.1930">
    <property type="match status" value="1"/>
</dbReference>
<dbReference type="EMBL" id="AWXU01000017">
    <property type="protein sequence ID" value="KFN50695.1"/>
    <property type="molecule type" value="Genomic_DNA"/>
</dbReference>
<dbReference type="PANTHER" id="PTHR40094">
    <property type="entry name" value="ALPHA-2-MACROGLOBULIN HOMOLOG"/>
    <property type="match status" value="1"/>
</dbReference>
<accession>A0A091C224</accession>
<dbReference type="STRING" id="1121013.GCA_000426365_02153"/>
<dbReference type="InterPro" id="IPR051802">
    <property type="entry name" value="YfhM-like"/>
</dbReference>
<evidence type="ECO:0000259" key="4">
    <source>
        <dbReference type="SMART" id="SM01360"/>
    </source>
</evidence>
<reference evidence="5 6" key="1">
    <citation type="submission" date="2013-09" db="EMBL/GenBank/DDBJ databases">
        <title>Genome sequencing of Arenimonas composti.</title>
        <authorList>
            <person name="Chen F."/>
            <person name="Wang G."/>
        </authorList>
    </citation>
    <scope>NUCLEOTIDE SEQUENCE [LARGE SCALE GENOMIC DNA]</scope>
    <source>
        <strain evidence="5 6">TR7-09</strain>
    </source>
</reference>
<comment type="caution">
    <text evidence="5">The sequence shown here is derived from an EMBL/GenBank/DDBJ whole genome shotgun (WGS) entry which is preliminary data.</text>
</comment>
<feature type="chain" id="PRO_5001870447" description="Alpha-2-macroglobulin domain-containing protein" evidence="3">
    <location>
        <begin position="25"/>
        <end position="1862"/>
    </location>
</feature>
<proteinExistence type="inferred from homology"/>
<dbReference type="InterPro" id="IPR008930">
    <property type="entry name" value="Terpenoid_cyclase/PrenylTrfase"/>
</dbReference>
<keyword evidence="3" id="KW-0732">Signal</keyword>